<evidence type="ECO:0000256" key="1">
    <source>
        <dbReference type="ARBA" id="ARBA00010641"/>
    </source>
</evidence>
<dbReference type="GO" id="GO:0016987">
    <property type="term" value="F:sigma factor activity"/>
    <property type="evidence" value="ECO:0007669"/>
    <property type="project" value="UniProtKB-KW"/>
</dbReference>
<dbReference type="InterPro" id="IPR013324">
    <property type="entry name" value="RNA_pol_sigma_r3/r4-like"/>
</dbReference>
<evidence type="ECO:0000313" key="9">
    <source>
        <dbReference type="Proteomes" id="UP000617628"/>
    </source>
</evidence>
<dbReference type="SUPFAM" id="SSF88659">
    <property type="entry name" value="Sigma3 and sigma4 domains of RNA polymerase sigma factors"/>
    <property type="match status" value="1"/>
</dbReference>
<evidence type="ECO:0000256" key="3">
    <source>
        <dbReference type="ARBA" id="ARBA00023082"/>
    </source>
</evidence>
<dbReference type="AlphaFoldDB" id="A0A934RZW9"/>
<organism evidence="8 9">
    <name type="scientific">Pelagicoccus mobilis</name>
    <dbReference type="NCBI Taxonomy" id="415221"/>
    <lineage>
        <taxon>Bacteria</taxon>
        <taxon>Pseudomonadati</taxon>
        <taxon>Verrucomicrobiota</taxon>
        <taxon>Opitutia</taxon>
        <taxon>Puniceicoccales</taxon>
        <taxon>Pelagicoccaceae</taxon>
        <taxon>Pelagicoccus</taxon>
    </lineage>
</organism>
<evidence type="ECO:0000256" key="4">
    <source>
        <dbReference type="ARBA" id="ARBA00023125"/>
    </source>
</evidence>
<dbReference type="GO" id="GO:0006352">
    <property type="term" value="P:DNA-templated transcription initiation"/>
    <property type="evidence" value="ECO:0007669"/>
    <property type="project" value="InterPro"/>
</dbReference>
<evidence type="ECO:0000256" key="5">
    <source>
        <dbReference type="ARBA" id="ARBA00023163"/>
    </source>
</evidence>
<evidence type="ECO:0000313" key="8">
    <source>
        <dbReference type="EMBL" id="MBK1876909.1"/>
    </source>
</evidence>
<evidence type="ECO:0000256" key="2">
    <source>
        <dbReference type="ARBA" id="ARBA00023015"/>
    </source>
</evidence>
<keyword evidence="3" id="KW-0731">Sigma factor</keyword>
<dbReference type="SUPFAM" id="SSF88946">
    <property type="entry name" value="Sigma2 domain of RNA polymerase sigma factors"/>
    <property type="match status" value="1"/>
</dbReference>
<dbReference type="PANTHER" id="PTHR43133">
    <property type="entry name" value="RNA POLYMERASE ECF-TYPE SIGMA FACTO"/>
    <property type="match status" value="1"/>
</dbReference>
<feature type="domain" description="RNA polymerase sigma factor 70 region 4 type 2" evidence="7">
    <location>
        <begin position="125"/>
        <end position="177"/>
    </location>
</feature>
<dbReference type="Gene3D" id="1.10.1740.10">
    <property type="match status" value="1"/>
</dbReference>
<dbReference type="InterPro" id="IPR039425">
    <property type="entry name" value="RNA_pol_sigma-70-like"/>
</dbReference>
<dbReference type="Proteomes" id="UP000617628">
    <property type="component" value="Unassembled WGS sequence"/>
</dbReference>
<dbReference type="InterPro" id="IPR013325">
    <property type="entry name" value="RNA_pol_sigma_r2"/>
</dbReference>
<dbReference type="Pfam" id="PF04542">
    <property type="entry name" value="Sigma70_r2"/>
    <property type="match status" value="1"/>
</dbReference>
<dbReference type="InterPro" id="IPR013249">
    <property type="entry name" value="RNA_pol_sigma70_r4_t2"/>
</dbReference>
<comment type="similarity">
    <text evidence="1">Belongs to the sigma-70 factor family. ECF subfamily.</text>
</comment>
<reference evidence="8" key="1">
    <citation type="submission" date="2021-01" db="EMBL/GenBank/DDBJ databases">
        <title>Modified the classification status of verrucomicrobia.</title>
        <authorList>
            <person name="Feng X."/>
        </authorList>
    </citation>
    <scope>NUCLEOTIDE SEQUENCE</scope>
    <source>
        <strain evidence="8">KCTC 13126</strain>
    </source>
</reference>
<keyword evidence="4" id="KW-0238">DNA-binding</keyword>
<name>A0A934RZW9_9BACT</name>
<dbReference type="RefSeq" id="WP_200355125.1">
    <property type="nucleotide sequence ID" value="NZ_JAENIL010000013.1"/>
</dbReference>
<evidence type="ECO:0000259" key="7">
    <source>
        <dbReference type="Pfam" id="PF08281"/>
    </source>
</evidence>
<sequence length="190" mass="22160">MDTVDDNRLMTAVRDGDLDGIGVLFERYHAPLVGYFRRMCGSSELSEDLAQETFWRILRYRRTYDASRPFRAWMYQIARNLMYDHAKKQKSANRVFDDRVEVDSESFAQPDCDVGREVERADSKELLKQALAKLPLEKRELIVMCRFEEMPYAEIAPMFNCSVGTLKVRLFRALQDLKIVFEELGGKQIA</sequence>
<dbReference type="PANTHER" id="PTHR43133:SF8">
    <property type="entry name" value="RNA POLYMERASE SIGMA FACTOR HI_1459-RELATED"/>
    <property type="match status" value="1"/>
</dbReference>
<dbReference type="Pfam" id="PF08281">
    <property type="entry name" value="Sigma70_r4_2"/>
    <property type="match status" value="1"/>
</dbReference>
<keyword evidence="9" id="KW-1185">Reference proteome</keyword>
<gene>
    <name evidence="8" type="ORF">JIN87_08525</name>
</gene>
<proteinExistence type="inferred from homology"/>
<dbReference type="CDD" id="cd06171">
    <property type="entry name" value="Sigma70_r4"/>
    <property type="match status" value="1"/>
</dbReference>
<protein>
    <submittedName>
        <fullName evidence="8">RNA polymerase sigma factor</fullName>
    </submittedName>
</protein>
<dbReference type="NCBIfam" id="TIGR02937">
    <property type="entry name" value="sigma70-ECF"/>
    <property type="match status" value="1"/>
</dbReference>
<dbReference type="EMBL" id="JAENIL010000013">
    <property type="protein sequence ID" value="MBK1876909.1"/>
    <property type="molecule type" value="Genomic_DNA"/>
</dbReference>
<dbReference type="InterPro" id="IPR014284">
    <property type="entry name" value="RNA_pol_sigma-70_dom"/>
</dbReference>
<comment type="caution">
    <text evidence="8">The sequence shown here is derived from an EMBL/GenBank/DDBJ whole genome shotgun (WGS) entry which is preliminary data.</text>
</comment>
<feature type="domain" description="RNA polymerase sigma-70 region 2" evidence="6">
    <location>
        <begin position="24"/>
        <end position="90"/>
    </location>
</feature>
<accession>A0A934RZW9</accession>
<dbReference type="InterPro" id="IPR007627">
    <property type="entry name" value="RNA_pol_sigma70_r2"/>
</dbReference>
<dbReference type="GO" id="GO:0003677">
    <property type="term" value="F:DNA binding"/>
    <property type="evidence" value="ECO:0007669"/>
    <property type="project" value="UniProtKB-KW"/>
</dbReference>
<keyword evidence="5" id="KW-0804">Transcription</keyword>
<dbReference type="Gene3D" id="1.10.10.10">
    <property type="entry name" value="Winged helix-like DNA-binding domain superfamily/Winged helix DNA-binding domain"/>
    <property type="match status" value="1"/>
</dbReference>
<keyword evidence="2" id="KW-0805">Transcription regulation</keyword>
<dbReference type="InterPro" id="IPR036388">
    <property type="entry name" value="WH-like_DNA-bd_sf"/>
</dbReference>
<evidence type="ECO:0000259" key="6">
    <source>
        <dbReference type="Pfam" id="PF04542"/>
    </source>
</evidence>